<dbReference type="SUPFAM" id="SSF53383">
    <property type="entry name" value="PLP-dependent transferases"/>
    <property type="match status" value="1"/>
</dbReference>
<sequence>MAISLFNAYYDKSMGDLTNEILASGQIANGKYVALFSESFAKKNGNSHIVTTDNMTNAMELALKMSGVGPGDEVLTSPFSCMASNSPIATLGATPVWVDLAPGSTCINIDEVEKQITKRTKALILYHLAGYANLAESAVALCKKYGIKLIEDCNNSYFTKIGNKNVGTYGDFSVYSFYPNRLINTIDGGAISVRSVEDYILAKKMTKYGLDPQTFRDSTGEINPQSDIPHIWRTIGMNNLSSALGYSQLSSVDARIQRIKINVSLLYEYFSERDDVHIVKSSDNSNNVNWVFFIQVNKRNELLKTLKLNGIFASKLHQLNSCYTGFKSKEMAIPNAVRLQNTLIALPCGWWLDENQIHHMIDVINDSLGLVESGRWIDD</sequence>
<evidence type="ECO:0000256" key="1">
    <source>
        <dbReference type="ARBA" id="ARBA00022898"/>
    </source>
</evidence>
<keyword evidence="5" id="KW-0808">Transferase</keyword>
<reference evidence="4 7" key="2">
    <citation type="submission" date="2019-08" db="EMBL/GenBank/DDBJ databases">
        <authorList>
            <consortium name="NARMS: The National Antimicrobial Resistance Monitoring System"/>
        </authorList>
    </citation>
    <scope>NUCLEOTIDE SEQUENCE [LARGE SCALE GENOMIC DNA]</scope>
    <source>
        <strain evidence="4 7">19MD07CB01-EC</strain>
    </source>
</reference>
<dbReference type="Gene3D" id="3.40.640.10">
    <property type="entry name" value="Type I PLP-dependent aspartate aminotransferase-like (Major domain)"/>
    <property type="match status" value="1"/>
</dbReference>
<dbReference type="InterPro" id="IPR015424">
    <property type="entry name" value="PyrdxlP-dep_Trfase"/>
</dbReference>
<dbReference type="PANTHER" id="PTHR30244:SF34">
    <property type="entry name" value="DTDP-4-AMINO-4,6-DIDEOXYGALACTOSE TRANSAMINASE"/>
    <property type="match status" value="1"/>
</dbReference>
<evidence type="ECO:0000256" key="2">
    <source>
        <dbReference type="ARBA" id="ARBA00037999"/>
    </source>
</evidence>
<dbReference type="InterPro" id="IPR000653">
    <property type="entry name" value="DegT/StrS_aminotransferase"/>
</dbReference>
<dbReference type="AlphaFoldDB" id="A0A4D1A331"/>
<evidence type="ECO:0000256" key="3">
    <source>
        <dbReference type="RuleBase" id="RU004508"/>
    </source>
</evidence>
<name>A0A4D1A331_ECOLX</name>
<dbReference type="GO" id="GO:0030170">
    <property type="term" value="F:pyridoxal phosphate binding"/>
    <property type="evidence" value="ECO:0007669"/>
    <property type="project" value="TreeGrafter"/>
</dbReference>
<dbReference type="EMBL" id="AASKVF010000085">
    <property type="protein sequence ID" value="EFD6887764.1"/>
    <property type="molecule type" value="Genomic_DNA"/>
</dbReference>
<dbReference type="Proteomes" id="UP000531962">
    <property type="component" value="Unassembled WGS sequence"/>
</dbReference>
<dbReference type="GO" id="GO:0008483">
    <property type="term" value="F:transaminase activity"/>
    <property type="evidence" value="ECO:0007669"/>
    <property type="project" value="UniProtKB-KW"/>
</dbReference>
<organism evidence="5 6">
    <name type="scientific">Escherichia coli</name>
    <dbReference type="NCBI Taxonomy" id="562"/>
    <lineage>
        <taxon>Bacteria</taxon>
        <taxon>Pseudomonadati</taxon>
        <taxon>Pseudomonadota</taxon>
        <taxon>Gammaproteobacteria</taxon>
        <taxon>Enterobacterales</taxon>
        <taxon>Enterobacteriaceae</taxon>
        <taxon>Escherichia</taxon>
    </lineage>
</organism>
<dbReference type="PANTHER" id="PTHR30244">
    <property type="entry name" value="TRANSAMINASE"/>
    <property type="match status" value="1"/>
</dbReference>
<gene>
    <name evidence="5" type="primary">arnB_2</name>
    <name evidence="5" type="ORF">BvCmsKKP061_01881</name>
    <name evidence="4" type="ORF">FZU14_27185</name>
</gene>
<comment type="caution">
    <text evidence="5">The sequence shown here is derived from an EMBL/GenBank/DDBJ whole genome shotgun (WGS) entry which is preliminary data.</text>
</comment>
<dbReference type="InterPro" id="IPR015422">
    <property type="entry name" value="PyrdxlP-dep_Trfase_small"/>
</dbReference>
<keyword evidence="1 3" id="KW-0663">Pyridoxal phosphate</keyword>
<dbReference type="EMBL" id="BFXY01000054">
    <property type="protein sequence ID" value="GDH39075.1"/>
    <property type="molecule type" value="Genomic_DNA"/>
</dbReference>
<dbReference type="InterPro" id="IPR015421">
    <property type="entry name" value="PyrdxlP-dep_Trfase_major"/>
</dbReference>
<evidence type="ECO:0000313" key="7">
    <source>
        <dbReference type="Proteomes" id="UP000531962"/>
    </source>
</evidence>
<dbReference type="PIRSF" id="PIRSF000390">
    <property type="entry name" value="PLP_StrS"/>
    <property type="match status" value="1"/>
</dbReference>
<proteinExistence type="inferred from homology"/>
<comment type="similarity">
    <text evidence="2 3">Belongs to the DegT/DnrJ/EryC1 family.</text>
</comment>
<dbReference type="RefSeq" id="WP_001695918.1">
    <property type="nucleotide sequence ID" value="NZ_BFKY01000183.1"/>
</dbReference>
<protein>
    <submittedName>
        <fullName evidence="4">Pyridoxal-phosphate-dependent/plp-dependent aminotransferase</fullName>
    </submittedName>
    <submittedName>
        <fullName evidence="5">Uridine 5'-(Beta-1-threo-pentapyranosyl-4-ulose diphosphate) aminotransferase</fullName>
    </submittedName>
</protein>
<evidence type="ECO:0000313" key="5">
    <source>
        <dbReference type="EMBL" id="GDH39075.1"/>
    </source>
</evidence>
<dbReference type="GO" id="GO:0000271">
    <property type="term" value="P:polysaccharide biosynthetic process"/>
    <property type="evidence" value="ECO:0007669"/>
    <property type="project" value="TreeGrafter"/>
</dbReference>
<dbReference type="Proteomes" id="UP000303027">
    <property type="component" value="Unassembled WGS sequence"/>
</dbReference>
<keyword evidence="5" id="KW-0032">Aminotransferase</keyword>
<reference evidence="5 6" key="1">
    <citation type="submission" date="2018-04" db="EMBL/GenBank/DDBJ databases">
        <title>Large scale genomics of bovine and human commensal E. coli to reveal the emerging process of EHEC.</title>
        <authorList>
            <person name="Arimizu Y."/>
            <person name="Ogura Y."/>
        </authorList>
    </citation>
    <scope>NUCLEOTIDE SEQUENCE [LARGE SCALE GENOMIC DNA]</scope>
    <source>
        <strain evidence="5 6">KK-P061</strain>
    </source>
</reference>
<dbReference type="Pfam" id="PF01041">
    <property type="entry name" value="DegT_DnrJ_EryC1"/>
    <property type="match status" value="1"/>
</dbReference>
<evidence type="ECO:0000313" key="6">
    <source>
        <dbReference type="Proteomes" id="UP000303027"/>
    </source>
</evidence>
<accession>A0A4D1A331</accession>
<evidence type="ECO:0000313" key="4">
    <source>
        <dbReference type="EMBL" id="EFD6887764.1"/>
    </source>
</evidence>
<dbReference type="Gene3D" id="3.90.1150.10">
    <property type="entry name" value="Aspartate Aminotransferase, domain 1"/>
    <property type="match status" value="1"/>
</dbReference>